<dbReference type="Proteomes" id="UP000232587">
    <property type="component" value="Unassembled WGS sequence"/>
</dbReference>
<dbReference type="EMBL" id="PHUF01000002">
    <property type="protein sequence ID" value="PKB24841.1"/>
    <property type="molecule type" value="Genomic_DNA"/>
</dbReference>
<evidence type="ECO:0000313" key="2">
    <source>
        <dbReference type="EMBL" id="PKB24841.1"/>
    </source>
</evidence>
<name>A0A2N0I127_9SPHN</name>
<gene>
    <name evidence="2" type="ORF">B0I00_0019</name>
</gene>
<evidence type="ECO:0000256" key="1">
    <source>
        <dbReference type="SAM" id="MobiDB-lite"/>
    </source>
</evidence>
<keyword evidence="3" id="KW-1185">Reference proteome</keyword>
<organism evidence="2 3">
    <name type="scientific">Novosphingobium kunmingense</name>
    <dbReference type="NCBI Taxonomy" id="1211806"/>
    <lineage>
        <taxon>Bacteria</taxon>
        <taxon>Pseudomonadati</taxon>
        <taxon>Pseudomonadota</taxon>
        <taxon>Alphaproteobacteria</taxon>
        <taxon>Sphingomonadales</taxon>
        <taxon>Sphingomonadaceae</taxon>
        <taxon>Novosphingobium</taxon>
    </lineage>
</organism>
<accession>A0A2N0I127</accession>
<sequence length="347" mass="37454">MDDAADGRFGLTFSHSDSTGAAAEADVILPPLVPTRARADGWTPQRQRDFLEALASCGSVGAAARRVGMSRESAYALRRRADARGFAQAWDAARLLAAEHLVDLAWDRAVEGELRPLVWHGEVVGEVRHYDNRLLLGLIAQNRKVLVEQGLVAPPEVTAAVALDWEAALERAERGEALEADALGQDQGERALGPAQDEREQEDVPPPLPEERDLDGEVMDEAQQLEVGLYRFHHAPDGESLLTNWPASEGFCGQWYRVASDEAEAEPIARDPADPAMADDGEEWPGLEEAFRALLPAEAEGIARMDAARAAAQAARLALYARSACGLTTAAEEASLRAANPGGCWPR</sequence>
<feature type="region of interest" description="Disordered" evidence="1">
    <location>
        <begin position="178"/>
        <end position="214"/>
    </location>
</feature>
<reference evidence="2 3" key="1">
    <citation type="submission" date="2017-11" db="EMBL/GenBank/DDBJ databases">
        <title>Genomic Encyclopedia of Type Strains, Phase III (KMG-III): the genomes of soil and plant-associated and newly described type strains.</title>
        <authorList>
            <person name="Whitman W."/>
        </authorList>
    </citation>
    <scope>NUCLEOTIDE SEQUENCE [LARGE SCALE GENOMIC DNA]</scope>
    <source>
        <strain evidence="2 3">CGMCC 1.12274</strain>
    </source>
</reference>
<comment type="caution">
    <text evidence="2">The sequence shown here is derived from an EMBL/GenBank/DDBJ whole genome shotgun (WGS) entry which is preliminary data.</text>
</comment>
<protein>
    <submittedName>
        <fullName evidence="2">Uncharacterized protein</fullName>
    </submittedName>
</protein>
<dbReference type="AlphaFoldDB" id="A0A2N0I127"/>
<evidence type="ECO:0000313" key="3">
    <source>
        <dbReference type="Proteomes" id="UP000232587"/>
    </source>
</evidence>
<proteinExistence type="predicted"/>